<keyword evidence="1" id="KW-1133">Transmembrane helix</keyword>
<name>A0A3L7E1D5_9GAMM</name>
<organism evidence="2 3">
    <name type="scientific">Seongchinamella sediminis</name>
    <dbReference type="NCBI Taxonomy" id="2283635"/>
    <lineage>
        <taxon>Bacteria</taxon>
        <taxon>Pseudomonadati</taxon>
        <taxon>Pseudomonadota</taxon>
        <taxon>Gammaproteobacteria</taxon>
        <taxon>Cellvibrionales</taxon>
        <taxon>Halieaceae</taxon>
        <taxon>Seongchinamella</taxon>
    </lineage>
</organism>
<feature type="transmembrane region" description="Helical" evidence="1">
    <location>
        <begin position="12"/>
        <end position="36"/>
    </location>
</feature>
<evidence type="ECO:0000313" key="2">
    <source>
        <dbReference type="EMBL" id="RLQ23687.1"/>
    </source>
</evidence>
<dbReference type="Proteomes" id="UP000265509">
    <property type="component" value="Unassembled WGS sequence"/>
</dbReference>
<comment type="caution">
    <text evidence="2">The sequence shown here is derived from an EMBL/GenBank/DDBJ whole genome shotgun (WGS) entry which is preliminary data.</text>
</comment>
<dbReference type="Pfam" id="PF10741">
    <property type="entry name" value="T2SSM_b"/>
    <property type="match status" value="1"/>
</dbReference>
<keyword evidence="3" id="KW-1185">Reference proteome</keyword>
<sequence>MMAWVKAHRRSAAICGATVLVPVLVYLNLLFGTWGLRQAYADDVHRLGPRIARLQGIQQVEERLRESAGRVQRQTARLVYPPSAEKTDVAAAMQADVRQLLTDAGLTVSNSQALPVREEEKFDYIGVKLTVAGDVASLDQALAELAAFAPLIIVESLDIWPTRQRSRRGEVEPQEATASLRLVSLRSVI</sequence>
<keyword evidence="1" id="KW-0812">Transmembrane</keyword>
<evidence type="ECO:0008006" key="4">
    <source>
        <dbReference type="Google" id="ProtNLM"/>
    </source>
</evidence>
<reference evidence="2 3" key="1">
    <citation type="submission" date="2018-07" db="EMBL/GenBank/DDBJ databases">
        <title>Halioglobus sp. genome submission.</title>
        <authorList>
            <person name="Ye M.-Q."/>
            <person name="Du Z.-J."/>
        </authorList>
    </citation>
    <scope>NUCLEOTIDE SEQUENCE [LARGE SCALE GENOMIC DNA]</scope>
    <source>
        <strain evidence="2 3">U0301</strain>
    </source>
</reference>
<accession>A0A3L7E1D5</accession>
<dbReference type="InterPro" id="IPR034756">
    <property type="entry name" value="T2SSM_b"/>
</dbReference>
<evidence type="ECO:0000313" key="3">
    <source>
        <dbReference type="Proteomes" id="UP000265509"/>
    </source>
</evidence>
<proteinExistence type="predicted"/>
<gene>
    <name evidence="2" type="ORF">DWB85_00585</name>
</gene>
<keyword evidence="1" id="KW-0472">Membrane</keyword>
<dbReference type="NCBIfam" id="NF040576">
    <property type="entry name" value="T2SS_GspM_XpsM"/>
    <property type="match status" value="1"/>
</dbReference>
<dbReference type="AlphaFoldDB" id="A0A3L7E1D5"/>
<dbReference type="OrthoDB" id="5732699at2"/>
<protein>
    <recommendedName>
        <fullName evidence="4">General secretion pathway protein M</fullName>
    </recommendedName>
</protein>
<evidence type="ECO:0000256" key="1">
    <source>
        <dbReference type="SAM" id="Phobius"/>
    </source>
</evidence>
<dbReference type="EMBL" id="QRAN01000001">
    <property type="protein sequence ID" value="RLQ23687.1"/>
    <property type="molecule type" value="Genomic_DNA"/>
</dbReference>